<evidence type="ECO:0000313" key="3">
    <source>
        <dbReference type="Proteomes" id="UP000325606"/>
    </source>
</evidence>
<dbReference type="Pfam" id="PF05816">
    <property type="entry name" value="TelA"/>
    <property type="match status" value="1"/>
</dbReference>
<comment type="similarity">
    <text evidence="1">Belongs to the TelA family.</text>
</comment>
<evidence type="ECO:0000313" key="2">
    <source>
        <dbReference type="EMBL" id="QEW07315.1"/>
    </source>
</evidence>
<sequence>MTQELSLQTKNTLHMDDESIRKNDTSVTLEKQSDDIVNSLFNMDPKDLRAQQQKALALKGLGAQIQRELTRRSALLKQPMTQLVNDAEDGGGVAKSLLALQEQTNLINPNNIDFTPNAIRRLLAKIPGVGTPISRWFARYQSVDAVIQSIIKSLQNGQAQLERDNTTLKGDQIAMRELTFKLQDYIALGILIDKKVTARLETGTTLDEMKRHFIEEDILFPLRQRIVDLQQQLAVNQQGFLTSEILIRNNRELIRGVSRSLNVTVTALNIAATLTLALQAQKNVLCGVESVNKTTDNLLAQTASKLKNQGVEIHKQAASSQLDIEKLKSAFADVQSALDNINRFRREALPEMGQSIEEMDRLTSDLDQRIQKLEASESVSDEIHLESH</sequence>
<keyword evidence="3" id="KW-1185">Reference proteome</keyword>
<dbReference type="PANTHER" id="PTHR38432:SF1">
    <property type="entry name" value="TELA-LIKE PROTEIN SAOUHSC_01408"/>
    <property type="match status" value="1"/>
</dbReference>
<dbReference type="InterPro" id="IPR008863">
    <property type="entry name" value="Toxic_anion-R_TelA"/>
</dbReference>
<dbReference type="Proteomes" id="UP000325606">
    <property type="component" value="Chromosome"/>
</dbReference>
<evidence type="ECO:0000256" key="1">
    <source>
        <dbReference type="ARBA" id="ARBA00005541"/>
    </source>
</evidence>
<dbReference type="KEGG" id="nik:F5I99_12840"/>
<dbReference type="AlphaFoldDB" id="A0A5J6LFK1"/>
<accession>A0A5J6LFK1</accession>
<proteinExistence type="inferred from homology"/>
<organism evidence="2 3">
    <name type="scientific">Nitrincola iocasae</name>
    <dbReference type="NCBI Taxonomy" id="2614693"/>
    <lineage>
        <taxon>Bacteria</taxon>
        <taxon>Pseudomonadati</taxon>
        <taxon>Pseudomonadota</taxon>
        <taxon>Gammaproteobacteria</taxon>
        <taxon>Oceanospirillales</taxon>
        <taxon>Oceanospirillaceae</taxon>
        <taxon>Nitrincola</taxon>
    </lineage>
</organism>
<reference evidence="2 3" key="1">
    <citation type="submission" date="2019-09" db="EMBL/GenBank/DDBJ databases">
        <title>Nitrincola iocasae sp. nov., a bacterium isolated from the sediment collected at a cold seep field in South China Sea.</title>
        <authorList>
            <person name="Zhang H."/>
            <person name="Wang H."/>
            <person name="Li C."/>
        </authorList>
    </citation>
    <scope>NUCLEOTIDE SEQUENCE [LARGE SCALE GENOMIC DNA]</scope>
    <source>
        <strain evidence="2 3">KXZD1103</strain>
    </source>
</reference>
<name>A0A5J6LFK1_9GAMM</name>
<dbReference type="RefSeq" id="WP_151056606.1">
    <property type="nucleotide sequence ID" value="NZ_CP044222.1"/>
</dbReference>
<dbReference type="PANTHER" id="PTHR38432">
    <property type="entry name" value="TELA-LIKE PROTEIN SAOUHSC_01408"/>
    <property type="match status" value="1"/>
</dbReference>
<protein>
    <submittedName>
        <fullName evidence="2">Toxic anion resistance protein</fullName>
    </submittedName>
</protein>
<gene>
    <name evidence="2" type="ORF">F5I99_12840</name>
</gene>
<dbReference type="EMBL" id="CP044222">
    <property type="protein sequence ID" value="QEW07315.1"/>
    <property type="molecule type" value="Genomic_DNA"/>
</dbReference>